<dbReference type="NCBIfam" id="NF045881">
    <property type="entry name" value="PLipidMtase_Agro"/>
    <property type="match status" value="1"/>
</dbReference>
<dbReference type="AlphaFoldDB" id="A0A916RHR0"/>
<keyword evidence="7" id="KW-1185">Reference proteome</keyword>
<dbReference type="InterPro" id="IPR041698">
    <property type="entry name" value="Methyltransf_25"/>
</dbReference>
<evidence type="ECO:0000256" key="4">
    <source>
        <dbReference type="ARBA" id="ARBA00022884"/>
    </source>
</evidence>
<keyword evidence="3" id="KW-0949">S-adenosyl-L-methionine</keyword>
<evidence type="ECO:0000256" key="1">
    <source>
        <dbReference type="ARBA" id="ARBA00022603"/>
    </source>
</evidence>
<dbReference type="Gene3D" id="3.40.50.150">
    <property type="entry name" value="Vaccinia Virus protein VP39"/>
    <property type="match status" value="1"/>
</dbReference>
<comment type="caution">
    <text evidence="6">The sequence shown here is derived from an EMBL/GenBank/DDBJ whole genome shotgun (WGS) entry which is preliminary data.</text>
</comment>
<evidence type="ECO:0000313" key="6">
    <source>
        <dbReference type="EMBL" id="GGA57576.1"/>
    </source>
</evidence>
<evidence type="ECO:0000313" key="7">
    <source>
        <dbReference type="Proteomes" id="UP000636264"/>
    </source>
</evidence>
<keyword evidence="2" id="KW-0808">Transferase</keyword>
<organism evidence="6 7">
    <name type="scientific">Nitratireductor aestuarii</name>
    <dbReference type="NCBI Taxonomy" id="1735103"/>
    <lineage>
        <taxon>Bacteria</taxon>
        <taxon>Pseudomonadati</taxon>
        <taxon>Pseudomonadota</taxon>
        <taxon>Alphaproteobacteria</taxon>
        <taxon>Hyphomicrobiales</taxon>
        <taxon>Phyllobacteriaceae</taxon>
        <taxon>Nitratireductor</taxon>
    </lineage>
</organism>
<keyword evidence="1 6" id="KW-0489">Methyltransferase</keyword>
<dbReference type="PANTHER" id="PTHR11727">
    <property type="entry name" value="DIMETHYLADENOSINE TRANSFERASE"/>
    <property type="match status" value="1"/>
</dbReference>
<dbReference type="InterPro" id="IPR029063">
    <property type="entry name" value="SAM-dependent_MTases_sf"/>
</dbReference>
<proteinExistence type="predicted"/>
<dbReference type="CDD" id="cd02440">
    <property type="entry name" value="AdoMet_MTases"/>
    <property type="match status" value="1"/>
</dbReference>
<dbReference type="PANTHER" id="PTHR11727:SF14">
    <property type="entry name" value="BLL8166 PROTEIN"/>
    <property type="match status" value="1"/>
</dbReference>
<dbReference type="Proteomes" id="UP000636264">
    <property type="component" value="Unassembled WGS sequence"/>
</dbReference>
<dbReference type="InterPro" id="IPR001737">
    <property type="entry name" value="KsgA/Erm"/>
</dbReference>
<gene>
    <name evidence="6" type="ORF">GCM10011385_08790</name>
</gene>
<dbReference type="RefSeq" id="WP_188719737.1">
    <property type="nucleotide sequence ID" value="NZ_BMIF01000002.1"/>
</dbReference>
<reference evidence="6" key="1">
    <citation type="journal article" date="2014" name="Int. J. Syst. Evol. Microbiol.">
        <title>Complete genome sequence of Corynebacterium casei LMG S-19264T (=DSM 44701T), isolated from a smear-ripened cheese.</title>
        <authorList>
            <consortium name="US DOE Joint Genome Institute (JGI-PGF)"/>
            <person name="Walter F."/>
            <person name="Albersmeier A."/>
            <person name="Kalinowski J."/>
            <person name="Ruckert C."/>
        </authorList>
    </citation>
    <scope>NUCLEOTIDE SEQUENCE</scope>
    <source>
        <strain evidence="6">CGMCC 1.15320</strain>
    </source>
</reference>
<dbReference type="Pfam" id="PF13649">
    <property type="entry name" value="Methyltransf_25"/>
    <property type="match status" value="1"/>
</dbReference>
<protein>
    <submittedName>
        <fullName evidence="6">SAM-dependent methyltransferase</fullName>
    </submittedName>
</protein>
<evidence type="ECO:0000256" key="3">
    <source>
        <dbReference type="ARBA" id="ARBA00022691"/>
    </source>
</evidence>
<dbReference type="SUPFAM" id="SSF53335">
    <property type="entry name" value="S-adenosyl-L-methionine-dependent methyltransferases"/>
    <property type="match status" value="1"/>
</dbReference>
<evidence type="ECO:0000259" key="5">
    <source>
        <dbReference type="Pfam" id="PF13649"/>
    </source>
</evidence>
<accession>A0A916RHR0</accession>
<evidence type="ECO:0000256" key="2">
    <source>
        <dbReference type="ARBA" id="ARBA00022679"/>
    </source>
</evidence>
<dbReference type="EMBL" id="BMIF01000002">
    <property type="protein sequence ID" value="GGA57576.1"/>
    <property type="molecule type" value="Genomic_DNA"/>
</dbReference>
<keyword evidence="4" id="KW-0694">RNA-binding</keyword>
<feature type="domain" description="Methyltransferase" evidence="5">
    <location>
        <begin position="55"/>
        <end position="149"/>
    </location>
</feature>
<dbReference type="GO" id="GO:0003723">
    <property type="term" value="F:RNA binding"/>
    <property type="evidence" value="ECO:0007669"/>
    <property type="project" value="UniProtKB-KW"/>
</dbReference>
<dbReference type="GO" id="GO:0000179">
    <property type="term" value="F:rRNA (adenine-N6,N6-)-dimethyltransferase activity"/>
    <property type="evidence" value="ECO:0007669"/>
    <property type="project" value="TreeGrafter"/>
</dbReference>
<sequence>MGNVKKALAAKFDEELRFFRGWMDKPKAVGSIVPTSGVTARRMASIVRPERDDMVLELGPGTGVITRAILQQGIKPENLVSVEYSEDFVDRLKRDMPGVHFIHGDAFDLDNVLAPWKDRQFDSIISAIPMLNFPVPARISLLESLLDLLPAGRPVVQITYGAVSPVPANRGTYNVDRFDFIVRNIPPAHLWLYTRPEGRTARRTQ</sequence>
<name>A0A916RHR0_9HYPH</name>
<reference evidence="6" key="2">
    <citation type="submission" date="2020-09" db="EMBL/GenBank/DDBJ databases">
        <authorList>
            <person name="Sun Q."/>
            <person name="Zhou Y."/>
        </authorList>
    </citation>
    <scope>NUCLEOTIDE SEQUENCE</scope>
    <source>
        <strain evidence="6">CGMCC 1.15320</strain>
    </source>
</reference>